<name>A0A7Z0V054_MORCA</name>
<gene>
    <name evidence="1" type="ORF">AO382_0101</name>
</gene>
<proteinExistence type="predicted"/>
<protein>
    <submittedName>
        <fullName evidence="1">Uncharacterized protein</fullName>
    </submittedName>
</protein>
<comment type="caution">
    <text evidence="1">The sequence shown here is derived from an EMBL/GenBank/DDBJ whole genome shotgun (WGS) entry which is preliminary data.</text>
</comment>
<organism evidence="1 2">
    <name type="scientific">Moraxella catarrhalis</name>
    <name type="common">Branhamella catarrhalis</name>
    <dbReference type="NCBI Taxonomy" id="480"/>
    <lineage>
        <taxon>Bacteria</taxon>
        <taxon>Pseudomonadati</taxon>
        <taxon>Pseudomonadota</taxon>
        <taxon>Gammaproteobacteria</taxon>
        <taxon>Moraxellales</taxon>
        <taxon>Moraxellaceae</taxon>
        <taxon>Moraxella</taxon>
    </lineage>
</organism>
<accession>A0A7Z0V054</accession>
<dbReference type="Proteomes" id="UP000078446">
    <property type="component" value="Unassembled WGS sequence"/>
</dbReference>
<dbReference type="AlphaFoldDB" id="A0A7Z0V054"/>
<sequence>MSQPEPSVQDAQVVIATGSWSFDQLLSKAWIDFDDKAHFAHLQNFGSS</sequence>
<reference evidence="1 2" key="1">
    <citation type="journal article" date="2016" name="Genome Biol. Evol.">
        <title>Comparative Genomic Analyses of the Moraxella catarrhalis Serosensitive and Seroresistant Lineages Demonstrate Their Independent Evolution.</title>
        <authorList>
            <person name="Earl J.P."/>
            <person name="de Vries S.P."/>
            <person name="Ahmed A."/>
            <person name="Powell E."/>
            <person name="Schultz M.P."/>
            <person name="Hermans P.W."/>
            <person name="Hill D.J."/>
            <person name="Zhou Z."/>
            <person name="Constantinidou C.I."/>
            <person name="Hu F.Z."/>
            <person name="Bootsma H.J."/>
            <person name="Ehrlich G.D."/>
        </authorList>
    </citation>
    <scope>NUCLEOTIDE SEQUENCE [LARGE SCALE GENOMIC DNA]</scope>
    <source>
        <strain evidence="1 2">Z7574</strain>
    </source>
</reference>
<dbReference type="EMBL" id="LXHE01000002">
    <property type="protein sequence ID" value="OAV01735.1"/>
    <property type="molecule type" value="Genomic_DNA"/>
</dbReference>
<evidence type="ECO:0000313" key="2">
    <source>
        <dbReference type="Proteomes" id="UP000078446"/>
    </source>
</evidence>
<evidence type="ECO:0000313" key="1">
    <source>
        <dbReference type="EMBL" id="OAV01735.1"/>
    </source>
</evidence>